<gene>
    <name evidence="1" type="ORF">IPF_3079</name>
</gene>
<dbReference type="EMBL" id="AM778906">
    <property type="protein sequence ID" value="CAO86594.1"/>
    <property type="molecule type" value="Genomic_DNA"/>
</dbReference>
<reference evidence="1" key="1">
    <citation type="submission" date="2007-08" db="EMBL/GenBank/DDBJ databases">
        <authorList>
            <person name="Frangeul L."/>
        </authorList>
    </citation>
    <scope>NUCLEOTIDE SEQUENCE</scope>
    <source>
        <strain evidence="1">PCC 7806</strain>
    </source>
</reference>
<accession>A8YBQ3</accession>
<evidence type="ECO:0000313" key="1">
    <source>
        <dbReference type="EMBL" id="CAO86594.1"/>
    </source>
</evidence>
<organism evidence="1">
    <name type="scientific">Microcystis aeruginosa (strain PCC 7806)</name>
    <dbReference type="NCBI Taxonomy" id="267872"/>
    <lineage>
        <taxon>Bacteria</taxon>
        <taxon>Bacillati</taxon>
        <taxon>Cyanobacteriota</taxon>
        <taxon>Cyanophyceae</taxon>
        <taxon>Oscillatoriophycideae</taxon>
        <taxon>Chroococcales</taxon>
        <taxon>Microcystaceae</taxon>
        <taxon>Microcystis</taxon>
    </lineage>
</organism>
<protein>
    <submittedName>
        <fullName evidence="1">Uncharacterized protein</fullName>
    </submittedName>
</protein>
<proteinExistence type="predicted"/>
<sequence>MRDKFIPVRPSPDRDKFERPSRPLYVREYNSVVPRDSSIQTRVLSYIPPIARLNLIIHDENHLTTPCVGT</sequence>
<dbReference type="AlphaFoldDB" id="A8YBQ3"/>
<name>A8YBQ3_MICA7</name>